<reference evidence="3 5" key="2">
    <citation type="journal article" date="2004" name="Nat. Biotechnol.">
        <title>Complete genome sequence of the metabolically versatile photosynthetic bacterium Rhodopseudomonas palustris.</title>
        <authorList>
            <person name="Larimer F.W."/>
            <person name="Chain P."/>
            <person name="Hauser L."/>
            <person name="Lamerdin J."/>
            <person name="Malfatti S."/>
            <person name="Do L."/>
            <person name="Land M.L."/>
            <person name="Pelletier D.A."/>
            <person name="Beatty J.T."/>
            <person name="Lang A.S."/>
            <person name="Tabita F.R."/>
            <person name="Gibson J.L."/>
            <person name="Hanson T.E."/>
            <person name="Bobst C."/>
            <person name="Torres J.L."/>
            <person name="Peres C."/>
            <person name="Harrison F.H."/>
            <person name="Gibson J."/>
            <person name="Harwood C.S."/>
        </authorList>
    </citation>
    <scope>NUCLEOTIDE SEQUENCE [LARGE SCALE GENOMIC DNA]</scope>
    <source>
        <strain evidence="5">ATCC BAA-98 / CGA009</strain>
        <strain evidence="3">CGA009</strain>
    </source>
</reference>
<protein>
    <submittedName>
        <fullName evidence="4">TIGR02186 family protein</fullName>
    </submittedName>
    <submittedName>
        <fullName evidence="3">Transmembrane protein</fullName>
    </submittedName>
</protein>
<sequence>MMARRLTSLRAIATAGLLALMLPFAAPADAERLIVSVSNARVTVTPNYSGGELVLFGAIEKDHPAFVEAGKYDLVISVFGPRANMVTRRKERKFGIWINSDSREFLMVPSYLAIFANRPIDAIAPTEVRRRQQLGMNHVLLTQRIGTDYADVVADDQFRQAFIRLREDRGLYREDTTAVKFLTPTLFRTGIPLPAEVPIGSYDISIKLFASGELLTETDTSFEIAKIGFEQFVATAARQHGIIYGLITALMALATGWMASIVFRRD</sequence>
<evidence type="ECO:0000313" key="5">
    <source>
        <dbReference type="Proteomes" id="UP000001426"/>
    </source>
</evidence>
<dbReference type="RefSeq" id="WP_011156379.1">
    <property type="nucleotide sequence ID" value="NZ_CP116810.1"/>
</dbReference>
<keyword evidence="1" id="KW-1133">Transmembrane helix</keyword>
<dbReference type="KEGG" id="rpa:TX73_004185"/>
<proteinExistence type="predicted"/>
<dbReference type="NCBIfam" id="TIGR02186">
    <property type="entry name" value="alph_Pro_TM"/>
    <property type="match status" value="1"/>
</dbReference>
<keyword evidence="1" id="KW-0472">Membrane</keyword>
<dbReference type="EMBL" id="BX572595">
    <property type="protein sequence ID" value="CAE26256.1"/>
    <property type="molecule type" value="Genomic_DNA"/>
</dbReference>
<feature type="transmembrane region" description="Helical" evidence="1">
    <location>
        <begin position="242"/>
        <end position="263"/>
    </location>
</feature>
<dbReference type="Pfam" id="PF09608">
    <property type="entry name" value="Alph_Pro_TM"/>
    <property type="match status" value="1"/>
</dbReference>
<dbReference type="EMBL" id="CP116810">
    <property type="protein sequence ID" value="WCL90943.1"/>
    <property type="molecule type" value="Genomic_DNA"/>
</dbReference>
<reference evidence="4" key="1">
    <citation type="submission" date="2003-07" db="EMBL/GenBank/DDBJ databases">
        <authorList>
            <consortium name="Rhodopseudomonas genome consortium"/>
            <person name="Larimer F."/>
            <person name="Harwood C."/>
        </authorList>
    </citation>
    <scope>NUCLEOTIDE SEQUENCE</scope>
    <source>
        <strain evidence="4">CGA009</strain>
    </source>
</reference>
<dbReference type="AlphaFoldDB" id="Q6NBL6"/>
<evidence type="ECO:0000313" key="4">
    <source>
        <dbReference type="EMBL" id="WCL90943.1"/>
    </source>
</evidence>
<keyword evidence="1 3" id="KW-0812">Transmembrane</keyword>
<dbReference type="STRING" id="258594.RPA0812"/>
<feature type="chain" id="PRO_5042809119" evidence="2">
    <location>
        <begin position="29"/>
        <end position="266"/>
    </location>
</feature>
<evidence type="ECO:0000256" key="2">
    <source>
        <dbReference type="SAM" id="SignalP"/>
    </source>
</evidence>
<name>Q6NBL6_RHOPA</name>
<dbReference type="GeneID" id="66891828"/>
<evidence type="ECO:0000313" key="3">
    <source>
        <dbReference type="EMBL" id="CAE26256.1"/>
    </source>
</evidence>
<reference evidence="4" key="3">
    <citation type="submission" date="2022-12" db="EMBL/GenBank/DDBJ databases">
        <title>Complete genome sequence of Rhodopseudomonas palustris CGA0092 and corrections to the R. palustris CGA009 genome sequence.</title>
        <authorList>
            <person name="Mazny B.R."/>
            <person name="Sheff O.F."/>
            <person name="LaSarre B."/>
            <person name="McKinlay A."/>
            <person name="McKinlay J.B."/>
        </authorList>
    </citation>
    <scope>NUCLEOTIDE SEQUENCE</scope>
    <source>
        <strain evidence="4">CGA009</strain>
    </source>
</reference>
<dbReference type="PhylomeDB" id="Q6NBL6"/>
<dbReference type="InterPro" id="IPR019088">
    <property type="entry name" value="CHP02186-rel_TM"/>
</dbReference>
<gene>
    <name evidence="3" type="ordered locus">RPA0812</name>
    <name evidence="4" type="ORF">TX73_004185</name>
</gene>
<keyword evidence="5" id="KW-1185">Reference proteome</keyword>
<feature type="signal peptide" evidence="2">
    <location>
        <begin position="1"/>
        <end position="28"/>
    </location>
</feature>
<dbReference type="HOGENOM" id="CLU_068410_0_0_5"/>
<dbReference type="eggNOG" id="ENOG50315WQ">
    <property type="taxonomic scope" value="Bacteria"/>
</dbReference>
<dbReference type="Proteomes" id="UP000001426">
    <property type="component" value="Chromosome"/>
</dbReference>
<accession>Q6NBL6</accession>
<evidence type="ECO:0000256" key="1">
    <source>
        <dbReference type="SAM" id="Phobius"/>
    </source>
</evidence>
<organism evidence="3">
    <name type="scientific">Rhodopseudomonas palustris (strain ATCC BAA-98 / CGA009)</name>
    <dbReference type="NCBI Taxonomy" id="258594"/>
    <lineage>
        <taxon>Bacteria</taxon>
        <taxon>Pseudomonadati</taxon>
        <taxon>Pseudomonadota</taxon>
        <taxon>Alphaproteobacteria</taxon>
        <taxon>Hyphomicrobiales</taxon>
        <taxon>Nitrobacteraceae</taxon>
        <taxon>Rhodopseudomonas</taxon>
    </lineage>
</organism>
<keyword evidence="2" id="KW-0732">Signal</keyword>